<protein>
    <submittedName>
        <fullName evidence="1">Uncharacterized protein</fullName>
    </submittedName>
</protein>
<keyword evidence="2" id="KW-1185">Reference proteome</keyword>
<reference evidence="1 2" key="1">
    <citation type="submission" date="2021-06" db="EMBL/GenBank/DDBJ databases">
        <authorList>
            <person name="Sun Q."/>
            <person name="Li D."/>
        </authorList>
    </citation>
    <scope>NUCLEOTIDE SEQUENCE [LARGE SCALE GENOMIC DNA]</scope>
    <source>
        <strain evidence="1 2">MSJ-11</strain>
    </source>
</reference>
<comment type="caution">
    <text evidence="1">The sequence shown here is derived from an EMBL/GenBank/DDBJ whole genome shotgun (WGS) entry which is preliminary data.</text>
</comment>
<name>A0ABS6EMG9_9CLOT</name>
<evidence type="ECO:0000313" key="1">
    <source>
        <dbReference type="EMBL" id="MBU5486435.1"/>
    </source>
</evidence>
<dbReference type="RefSeq" id="WP_216441037.1">
    <property type="nucleotide sequence ID" value="NZ_JAHLQF010000006.1"/>
</dbReference>
<organism evidence="1 2">
    <name type="scientific">Clostridium mobile</name>
    <dbReference type="NCBI Taxonomy" id="2841512"/>
    <lineage>
        <taxon>Bacteria</taxon>
        <taxon>Bacillati</taxon>
        <taxon>Bacillota</taxon>
        <taxon>Clostridia</taxon>
        <taxon>Eubacteriales</taxon>
        <taxon>Clostridiaceae</taxon>
        <taxon>Clostridium</taxon>
    </lineage>
</organism>
<dbReference type="Proteomes" id="UP000726170">
    <property type="component" value="Unassembled WGS sequence"/>
</dbReference>
<sequence>MENDLEKKYKQFKIDLKTAKMNSDISDYNNISECINLIKERVEQKQSFVHEDDYNTYKVLEDVIGSLSDATSRLEDLRFYDGDGNRLS</sequence>
<proteinExistence type="predicted"/>
<gene>
    <name evidence="1" type="ORF">KQI86_19220</name>
</gene>
<accession>A0ABS6EMG9</accession>
<evidence type="ECO:0000313" key="2">
    <source>
        <dbReference type="Proteomes" id="UP000726170"/>
    </source>
</evidence>
<dbReference type="EMBL" id="JAHLQF010000006">
    <property type="protein sequence ID" value="MBU5486435.1"/>
    <property type="molecule type" value="Genomic_DNA"/>
</dbReference>